<dbReference type="PANTHER" id="PTHR11129">
    <property type="entry name" value="PROTEIN FARNESYLTRANSFERASE ALPHA SUBUNIT/RAB GERANYLGERANYL TRANSFERASE ALPHA SUBUNIT"/>
    <property type="match status" value="1"/>
</dbReference>
<dbReference type="Proteomes" id="UP000308768">
    <property type="component" value="Unassembled WGS sequence"/>
</dbReference>
<dbReference type="Pfam" id="PF01239">
    <property type="entry name" value="PPTA"/>
    <property type="match status" value="4"/>
</dbReference>
<dbReference type="GO" id="GO:0004663">
    <property type="term" value="F:Rab geranylgeranyltransferase activity"/>
    <property type="evidence" value="ECO:0007669"/>
    <property type="project" value="UniProtKB-UniRule"/>
</dbReference>
<name>A0A4U0VGM2_9PEZI</name>
<dbReference type="OrthoDB" id="1658at2759"/>
<dbReference type="AlphaFoldDB" id="A0A4U0VGM2"/>
<gene>
    <name evidence="8" type="ORF">B0A49_12869</name>
</gene>
<comment type="caution">
    <text evidence="8">The sequence shown here is derived from an EMBL/GenBank/DDBJ whole genome shotgun (WGS) entry which is preliminary data.</text>
</comment>
<reference evidence="8 9" key="1">
    <citation type="submission" date="2017-03" db="EMBL/GenBank/DDBJ databases">
        <title>Genomes of endolithic fungi from Antarctica.</title>
        <authorList>
            <person name="Coleine C."/>
            <person name="Masonjones S."/>
            <person name="Stajich J.E."/>
        </authorList>
    </citation>
    <scope>NUCLEOTIDE SEQUENCE [LARGE SCALE GENOMIC DNA]</scope>
    <source>
        <strain evidence="8 9">CCFEE 5187</strain>
    </source>
</reference>
<dbReference type="Gene3D" id="1.25.40.120">
    <property type="entry name" value="Protein prenylyltransferase"/>
    <property type="match status" value="1"/>
</dbReference>
<proteinExistence type="inferred from homology"/>
<evidence type="ECO:0000256" key="7">
    <source>
        <dbReference type="SAM" id="MobiDB-lite"/>
    </source>
</evidence>
<evidence type="ECO:0000313" key="8">
    <source>
        <dbReference type="EMBL" id="TKA47365.1"/>
    </source>
</evidence>
<comment type="catalytic activity">
    <reaction evidence="5 6">
        <text>geranylgeranyl diphosphate + L-cysteinyl-[protein] = S-geranylgeranyl-L-cysteinyl-[protein] + diphosphate</text>
        <dbReference type="Rhea" id="RHEA:21240"/>
        <dbReference type="Rhea" id="RHEA-COMP:10131"/>
        <dbReference type="Rhea" id="RHEA-COMP:11537"/>
        <dbReference type="ChEBI" id="CHEBI:29950"/>
        <dbReference type="ChEBI" id="CHEBI:33019"/>
        <dbReference type="ChEBI" id="CHEBI:57533"/>
        <dbReference type="ChEBI" id="CHEBI:86021"/>
        <dbReference type="EC" id="2.5.1.60"/>
    </reaction>
</comment>
<dbReference type="GO" id="GO:0005968">
    <property type="term" value="C:Rab-protein geranylgeranyltransferase complex"/>
    <property type="evidence" value="ECO:0007669"/>
    <property type="project" value="TreeGrafter"/>
</dbReference>
<evidence type="ECO:0000256" key="1">
    <source>
        <dbReference type="ARBA" id="ARBA00006734"/>
    </source>
</evidence>
<evidence type="ECO:0000256" key="5">
    <source>
        <dbReference type="ARBA" id="ARBA00047658"/>
    </source>
</evidence>
<dbReference type="STRING" id="331657.A0A4U0VGM2"/>
<feature type="compositionally biased region" description="Low complexity" evidence="7">
    <location>
        <begin position="191"/>
        <end position="203"/>
    </location>
</feature>
<feature type="compositionally biased region" description="Low complexity" evidence="7">
    <location>
        <begin position="74"/>
        <end position="93"/>
    </location>
</feature>
<organism evidence="8 9">
    <name type="scientific">Cryomyces minteri</name>
    <dbReference type="NCBI Taxonomy" id="331657"/>
    <lineage>
        <taxon>Eukaryota</taxon>
        <taxon>Fungi</taxon>
        <taxon>Dikarya</taxon>
        <taxon>Ascomycota</taxon>
        <taxon>Pezizomycotina</taxon>
        <taxon>Dothideomycetes</taxon>
        <taxon>Dothideomycetes incertae sedis</taxon>
        <taxon>Cryomyces</taxon>
    </lineage>
</organism>
<accession>A0A4U0VGM2</accession>
<feature type="region of interest" description="Disordered" evidence="7">
    <location>
        <begin position="73"/>
        <end position="94"/>
    </location>
</feature>
<dbReference type="InterPro" id="IPR002088">
    <property type="entry name" value="Prenyl_trans_a"/>
</dbReference>
<evidence type="ECO:0000256" key="6">
    <source>
        <dbReference type="RuleBase" id="RU367120"/>
    </source>
</evidence>
<sequence length="393" mass="45752">HGVLRVSEVSKSEQTQQKELRQIEQYRELVDLWQITEQQYTVEVLALTSKLLNKNPEYYTIWNHRRRVLQHLLSPPSGTSSSPPGPVSSSPTPRTTHDLIADDLRFLIPLLRLYPKCYWMWNHRLWLLQQSTDLLPRSAARRLWQEELGLVGRMLTLDSRNFHGWGYRRVVVSALESQTLASTLQSDSTPQNGEEATAQGEQEAGAVSMVEQEFVYTTRMISTNLSNFSAWHNRSKIIPRLLYERCVSSIMRRQLLDDEFELVRRGLWTDPYDQSLWFYHDYLMSIMSPSVPAEAAIVLDLTDEDRRERLRGERDSVEEMLEGAEDCKWIYQALLQCTAQYLGLAVKVKNGDIKHNAPDPEVKNNMRVWLEQLKTLDPLRMGRWDDLHNALQL</sequence>
<evidence type="ECO:0000313" key="9">
    <source>
        <dbReference type="Proteomes" id="UP000308768"/>
    </source>
</evidence>
<dbReference type="SUPFAM" id="SSF48439">
    <property type="entry name" value="Protein prenylyltransferase"/>
    <property type="match status" value="1"/>
</dbReference>
<evidence type="ECO:0000256" key="2">
    <source>
        <dbReference type="ARBA" id="ARBA00022602"/>
    </source>
</evidence>
<dbReference type="PANTHER" id="PTHR11129:SF2">
    <property type="entry name" value="GERANYLGERANYL TRANSFERASE TYPE-2 SUBUNIT ALPHA"/>
    <property type="match status" value="1"/>
</dbReference>
<dbReference type="EMBL" id="NAJN01002884">
    <property type="protein sequence ID" value="TKA47365.1"/>
    <property type="molecule type" value="Genomic_DNA"/>
</dbReference>
<keyword evidence="3 6" id="KW-0808">Transferase</keyword>
<feature type="non-terminal residue" evidence="8">
    <location>
        <position position="1"/>
    </location>
</feature>
<comment type="similarity">
    <text evidence="1 6">Belongs to the protein prenyltransferase subunit alpha family.</text>
</comment>
<evidence type="ECO:0000256" key="3">
    <source>
        <dbReference type="ARBA" id="ARBA00022679"/>
    </source>
</evidence>
<comment type="function">
    <text evidence="6">Catalyzes the transfer of a geranyl-geranyl moiety from geranyl-geranyl pyrophosphate to cysteines occuring in specific C-terminal amino acid sequences.</text>
</comment>
<dbReference type="GO" id="GO:0097354">
    <property type="term" value="P:prenylation"/>
    <property type="evidence" value="ECO:0007669"/>
    <property type="project" value="UniProtKB-UniRule"/>
</dbReference>
<dbReference type="EC" id="2.5.1.60" evidence="6"/>
<keyword evidence="9" id="KW-1185">Reference proteome</keyword>
<feature type="region of interest" description="Disordered" evidence="7">
    <location>
        <begin position="183"/>
        <end position="203"/>
    </location>
</feature>
<dbReference type="PROSITE" id="PS51147">
    <property type="entry name" value="PFTA"/>
    <property type="match status" value="4"/>
</dbReference>
<keyword evidence="4" id="KW-0677">Repeat</keyword>
<keyword evidence="2 6" id="KW-0637">Prenyltransferase</keyword>
<evidence type="ECO:0000256" key="4">
    <source>
        <dbReference type="ARBA" id="ARBA00022737"/>
    </source>
</evidence>
<protein>
    <recommendedName>
        <fullName evidence="6">Geranylgeranyl transferase type-2 subunit alpha</fullName>
        <ecNumber evidence="6">2.5.1.60</ecNumber>
    </recommendedName>
    <alternativeName>
        <fullName evidence="6">Geranylgeranyl transferase type II subunit alpha</fullName>
    </alternativeName>
</protein>